<dbReference type="RefSeq" id="WP_232470630.1">
    <property type="nucleotide sequence ID" value="NZ_CP104311.1"/>
</dbReference>
<comment type="subcellular location">
    <subcellularLocation>
        <location evidence="6">Cell membrane</location>
        <topology evidence="6">Peripheral membrane protein</topology>
    </subcellularLocation>
</comment>
<evidence type="ECO:0000256" key="4">
    <source>
        <dbReference type="ARBA" id="ARBA00022833"/>
    </source>
</evidence>
<evidence type="ECO:0000256" key="2">
    <source>
        <dbReference type="ARBA" id="ARBA00022475"/>
    </source>
</evidence>
<feature type="binding site" evidence="6">
    <location>
        <position position="765"/>
    </location>
    <ligand>
        <name>Zn(2+)</name>
        <dbReference type="ChEBI" id="CHEBI:29105"/>
    </ligand>
</feature>
<evidence type="ECO:0000313" key="8">
    <source>
        <dbReference type="Proteomes" id="UP001359308"/>
    </source>
</evidence>
<dbReference type="PANTHER" id="PTHR38344:SF1">
    <property type="entry name" value="INORGANIC CARBON TRANSPORTER SUBUNIT DABA-RELATED"/>
    <property type="match status" value="1"/>
</dbReference>
<proteinExistence type="inferred from homology"/>
<keyword evidence="3 6" id="KW-0479">Metal-binding</keyword>
<dbReference type="Proteomes" id="UP001359308">
    <property type="component" value="Chromosome"/>
</dbReference>
<keyword evidence="4 6" id="KW-0862">Zinc</keyword>
<keyword evidence="2 6" id="KW-1003">Cell membrane</keyword>
<reference evidence="7 8" key="1">
    <citation type="submission" date="2022-09" db="EMBL/GenBank/DDBJ databases">
        <authorList>
            <person name="Giprobiosintez L."/>
        </authorList>
    </citation>
    <scope>NUCLEOTIDE SEQUENCE [LARGE SCALE GENOMIC DNA]</scope>
    <source>
        <strain evidence="8">VKPM-B-12549 (GBS-15)</strain>
    </source>
</reference>
<comment type="similarity">
    <text evidence="6">Belongs to the inorganic carbon transporter (TC 9.A.2) DabA family.</text>
</comment>
<feature type="binding site" evidence="6">
    <location>
        <position position="576"/>
    </location>
    <ligand>
        <name>Zn(2+)</name>
        <dbReference type="ChEBI" id="CHEBI:29105"/>
    </ligand>
</feature>
<keyword evidence="8" id="KW-1185">Reference proteome</keyword>
<accession>A0ABZ2F771</accession>
<dbReference type="Pfam" id="PF10070">
    <property type="entry name" value="DabA"/>
    <property type="match status" value="1"/>
</dbReference>
<dbReference type="EMBL" id="CP104311">
    <property type="protein sequence ID" value="WWF02260.1"/>
    <property type="molecule type" value="Genomic_DNA"/>
</dbReference>
<comment type="cofactor">
    <cofactor evidence="6">
        <name>Zn(2+)</name>
        <dbReference type="ChEBI" id="CHEBI:29105"/>
    </cofactor>
</comment>
<evidence type="ECO:0000256" key="3">
    <source>
        <dbReference type="ARBA" id="ARBA00022723"/>
    </source>
</evidence>
<feature type="binding site" evidence="6">
    <location>
        <position position="780"/>
    </location>
    <ligand>
        <name>Zn(2+)</name>
        <dbReference type="ChEBI" id="CHEBI:29105"/>
    </ligand>
</feature>
<sequence>MSQPSGAAPTDVKTRLAEAVRRMEHVLPGQAPLRDFVHHNTLHGFQHLPFATALEEAERLTGIRGYLPESQFRVLYRQGRIDDADLDAVLDRHLGGGGEEILAVTGGGEPIIRRQIHRLRLTVDLEPLDPARFTWMVDELEALDRFDPEVPAEARRRLMESAKLGRQDAVASRRLVRDLWEACLERLGLDERAAAHPEDLMEYAIAQAEALYADFKADSSGSGLSALHRAMREEARALLAEEIDAVGRERTLRGFILNLTGQDVLDPVRPQLIRHCASYLDEGLAAWHAPDRAHGFYTAWKLSMRYGAERGLGEVPLDHTELDGLPDDPAEAVVFELEQRGIPQPYWEGYLERLALELPGWSGMMNWRAHHPTYRANRTAPASLMDYLAVRLILDRCYLRRICSETWGIGGHVGELARYFERHLSEFVVRHALYRGDLPEFLAATCADLVRRAGSERADRKPWRVAADMIFSWRHAPGGGQDFRFGFHGSGWRLFKLAQHLGLSAHDVRALSAGEIARLLRALDELTPARRGYLWLCAYERHYREPLFNALVNNHGRGRWAVRDERPQAQIVFCMDDREEGLRRHLEELNPAVETLGGAGFFGIPMHWRGLDDAEPTALCPIVVTPSHEVREIPRPGAEATRQLRDRRRGAIRFLGRIFHQEIRRNLFGSHLLIDLVAPVVAAGLIAQILLPRRAAKFFRRLVELWMPEVPTTLAVNAADDAAPASPERPRPGLTAVEQADGVAAFLLNIGLIRGFAPIIVLMGHGSASRNNPHLAAYDCGACSGRHGGPNARVFAAMANRPEVRAQLAQRGLPIPDDTWFVGAEHNTCSEEITWFDVQDIPPLNRIGWHALAAQLDEVCRLSAQERCRRFASAPKRLSQGRALRHVIARSVDFSQARPELGHATNAAALIGRRSVSRGLFLDRRVFLISYDPTHDPEGRILEGILLVAGPVGAGINLEYYFSTVNNERYGCGSKVAHNVTGLFGIMEGTASDLRTGLPRQMAEVHEAMRLQIVVEQTPEILMAIYRRQPPIRELVGNGWILLSAYHPVDGTISVFDPERGFVPWTGMMAEMALCDRSADWFEGHAEPLPPALIAV</sequence>
<comment type="subunit">
    <text evidence="6">Forms a complex with DabB.</text>
</comment>
<dbReference type="InterPro" id="IPR018752">
    <property type="entry name" value="DabA"/>
</dbReference>
<evidence type="ECO:0000313" key="7">
    <source>
        <dbReference type="EMBL" id="WWF02260.1"/>
    </source>
</evidence>
<organism evidence="7 8">
    <name type="scientific">Methylococcus capsulatus</name>
    <dbReference type="NCBI Taxonomy" id="414"/>
    <lineage>
        <taxon>Bacteria</taxon>
        <taxon>Pseudomonadati</taxon>
        <taxon>Pseudomonadota</taxon>
        <taxon>Gammaproteobacteria</taxon>
        <taxon>Methylococcales</taxon>
        <taxon>Methylococcaceae</taxon>
        <taxon>Methylococcus</taxon>
    </lineage>
</organism>
<dbReference type="PANTHER" id="PTHR38344">
    <property type="entry name" value="UPF0753 PROTEIN AQ_863"/>
    <property type="match status" value="1"/>
</dbReference>
<evidence type="ECO:0000256" key="1">
    <source>
        <dbReference type="ARBA" id="ARBA00022448"/>
    </source>
</evidence>
<dbReference type="HAMAP" id="MF_01871">
    <property type="entry name" value="DabA"/>
    <property type="match status" value="1"/>
</dbReference>
<keyword evidence="5 6" id="KW-0472">Membrane</keyword>
<protein>
    <recommendedName>
        <fullName evidence="6">Probable inorganic carbon transporter subunit DabA</fullName>
    </recommendedName>
</protein>
<gene>
    <name evidence="6" type="primary">dabA</name>
    <name evidence="7" type="ORF">N4J17_01140</name>
</gene>
<comment type="function">
    <text evidence="6">Part of an energy-coupled inorganic carbon pump.</text>
</comment>
<name>A0ABZ2F771_METCP</name>
<evidence type="ECO:0000256" key="6">
    <source>
        <dbReference type="HAMAP-Rule" id="MF_01871"/>
    </source>
</evidence>
<evidence type="ECO:0000256" key="5">
    <source>
        <dbReference type="ARBA" id="ARBA00023136"/>
    </source>
</evidence>
<keyword evidence="1 6" id="KW-0813">Transport</keyword>
<feature type="binding site" evidence="6">
    <location>
        <position position="574"/>
    </location>
    <ligand>
        <name>Zn(2+)</name>
        <dbReference type="ChEBI" id="CHEBI:29105"/>
    </ligand>
</feature>